<dbReference type="InterPro" id="IPR017970">
    <property type="entry name" value="Homeobox_CS"/>
</dbReference>
<comment type="subcellular location">
    <subcellularLocation>
        <location evidence="1 5 6">Nucleus</location>
    </subcellularLocation>
</comment>
<dbReference type="PROSITE" id="PS50071">
    <property type="entry name" value="HOMEOBOX_2"/>
    <property type="match status" value="1"/>
</dbReference>
<name>A0AAD9NB28_RIDPI</name>
<dbReference type="GO" id="GO:0000977">
    <property type="term" value="F:RNA polymerase II transcription regulatory region sequence-specific DNA binding"/>
    <property type="evidence" value="ECO:0007669"/>
    <property type="project" value="TreeGrafter"/>
</dbReference>
<dbReference type="SMART" id="SM00389">
    <property type="entry name" value="HOX"/>
    <property type="match status" value="1"/>
</dbReference>
<evidence type="ECO:0000313" key="9">
    <source>
        <dbReference type="Proteomes" id="UP001209878"/>
    </source>
</evidence>
<dbReference type="PANTHER" id="PTHR46123">
    <property type="entry name" value="MIX-TYPE HOMEOBOX GENE 1-RELATED"/>
    <property type="match status" value="1"/>
</dbReference>
<dbReference type="PROSITE" id="PS00027">
    <property type="entry name" value="HOMEOBOX_1"/>
    <property type="match status" value="1"/>
</dbReference>
<dbReference type="InterPro" id="IPR001356">
    <property type="entry name" value="HD"/>
</dbReference>
<evidence type="ECO:0000256" key="2">
    <source>
        <dbReference type="ARBA" id="ARBA00023125"/>
    </source>
</evidence>
<dbReference type="CDD" id="cd00086">
    <property type="entry name" value="homeodomain"/>
    <property type="match status" value="1"/>
</dbReference>
<proteinExistence type="predicted"/>
<dbReference type="InterPro" id="IPR051306">
    <property type="entry name" value="Homeobox_regulator"/>
</dbReference>
<keyword evidence="4 5" id="KW-0539">Nucleus</keyword>
<dbReference type="GO" id="GO:0000981">
    <property type="term" value="F:DNA-binding transcription factor activity, RNA polymerase II-specific"/>
    <property type="evidence" value="ECO:0007669"/>
    <property type="project" value="InterPro"/>
</dbReference>
<comment type="caution">
    <text evidence="8">The sequence shown here is derived from an EMBL/GenBank/DDBJ whole genome shotgun (WGS) entry which is preliminary data.</text>
</comment>
<accession>A0AAD9NB28</accession>
<protein>
    <recommendedName>
        <fullName evidence="7">Homeobox domain-containing protein</fullName>
    </recommendedName>
</protein>
<dbReference type="GO" id="GO:0005634">
    <property type="term" value="C:nucleus"/>
    <property type="evidence" value="ECO:0007669"/>
    <property type="project" value="UniProtKB-SubCell"/>
</dbReference>
<evidence type="ECO:0000256" key="3">
    <source>
        <dbReference type="ARBA" id="ARBA00023155"/>
    </source>
</evidence>
<evidence type="ECO:0000256" key="5">
    <source>
        <dbReference type="PROSITE-ProRule" id="PRU00108"/>
    </source>
</evidence>
<dbReference type="Gene3D" id="1.10.10.60">
    <property type="entry name" value="Homeodomain-like"/>
    <property type="match status" value="1"/>
</dbReference>
<gene>
    <name evidence="8" type="ORF">NP493_1458g00037</name>
</gene>
<organism evidence="8 9">
    <name type="scientific">Ridgeia piscesae</name>
    <name type="common">Tubeworm</name>
    <dbReference type="NCBI Taxonomy" id="27915"/>
    <lineage>
        <taxon>Eukaryota</taxon>
        <taxon>Metazoa</taxon>
        <taxon>Spiralia</taxon>
        <taxon>Lophotrochozoa</taxon>
        <taxon>Annelida</taxon>
        <taxon>Polychaeta</taxon>
        <taxon>Sedentaria</taxon>
        <taxon>Canalipalpata</taxon>
        <taxon>Sabellida</taxon>
        <taxon>Siboglinidae</taxon>
        <taxon>Ridgeia</taxon>
    </lineage>
</organism>
<evidence type="ECO:0000256" key="1">
    <source>
        <dbReference type="ARBA" id="ARBA00004123"/>
    </source>
</evidence>
<evidence type="ECO:0000256" key="6">
    <source>
        <dbReference type="RuleBase" id="RU000682"/>
    </source>
</evidence>
<evidence type="ECO:0000256" key="4">
    <source>
        <dbReference type="ARBA" id="ARBA00023242"/>
    </source>
</evidence>
<dbReference type="Pfam" id="PF00046">
    <property type="entry name" value="Homeodomain"/>
    <property type="match status" value="1"/>
</dbReference>
<dbReference type="Proteomes" id="UP001209878">
    <property type="component" value="Unassembled WGS sequence"/>
</dbReference>
<feature type="domain" description="Homeobox" evidence="7">
    <location>
        <begin position="8"/>
        <end position="68"/>
    </location>
</feature>
<dbReference type="InterPro" id="IPR009057">
    <property type="entry name" value="Homeodomain-like_sf"/>
</dbReference>
<evidence type="ECO:0000259" key="7">
    <source>
        <dbReference type="PROSITE" id="PS50071"/>
    </source>
</evidence>
<evidence type="ECO:0000313" key="8">
    <source>
        <dbReference type="EMBL" id="KAK2163510.1"/>
    </source>
</evidence>
<reference evidence="8" key="1">
    <citation type="journal article" date="2023" name="Mol. Biol. Evol.">
        <title>Third-Generation Sequencing Reveals the Adaptive Role of the Epigenome in Three Deep-Sea Polychaetes.</title>
        <authorList>
            <person name="Perez M."/>
            <person name="Aroh O."/>
            <person name="Sun Y."/>
            <person name="Lan Y."/>
            <person name="Juniper S.K."/>
            <person name="Young C.R."/>
            <person name="Angers B."/>
            <person name="Qian P.Y."/>
        </authorList>
    </citation>
    <scope>NUCLEOTIDE SEQUENCE</scope>
    <source>
        <strain evidence="8">R07B-5</strain>
    </source>
</reference>
<sequence>MLSGPPRHRRRRARTMFDDVAIRRLEAIFQLDQYPDIARRDELAKLLDVSEARIQTWFQNKRSRTKRHVTVRQPTLRSQRHAAVRLGQPTNGEPSSATSVMSTVNQNDEERPEAMTPFTGGDPGQIQSIGTTYVFGDKTPINIISPSTDIRQEIGNHHHSDFVPIRRRAASFGVTDNNITAVYCPWFCPYSSRLKSPPLLRPVSQVAATSRGKEILTFFPAFTSPSPLSPLAWSSYTANQVMLPPKLFRYTRPPVSTLANVHHVTSAFPTTPYLVNAVTQTRGGYGVGGAAEGARTDSETVCEKQSECTSVVSADSSSCDSRDSHSPINVCD</sequence>
<keyword evidence="2 5" id="KW-0238">DNA-binding</keyword>
<dbReference type="AlphaFoldDB" id="A0AAD9NB28"/>
<dbReference type="SUPFAM" id="SSF46689">
    <property type="entry name" value="Homeodomain-like"/>
    <property type="match status" value="1"/>
</dbReference>
<keyword evidence="3 5" id="KW-0371">Homeobox</keyword>
<dbReference type="PANTHER" id="PTHR46123:SF4">
    <property type="entry name" value="MIX-TYPE HOMEOBOX GENE 1-RELATED"/>
    <property type="match status" value="1"/>
</dbReference>
<keyword evidence="9" id="KW-1185">Reference proteome</keyword>
<feature type="DNA-binding region" description="Homeobox" evidence="5">
    <location>
        <begin position="10"/>
        <end position="69"/>
    </location>
</feature>
<dbReference type="EMBL" id="JAODUO010001457">
    <property type="protein sequence ID" value="KAK2163510.1"/>
    <property type="molecule type" value="Genomic_DNA"/>
</dbReference>